<dbReference type="InterPro" id="IPR008538">
    <property type="entry name" value="Uma2"/>
</dbReference>
<dbReference type="Proteomes" id="UP001333102">
    <property type="component" value="Chromosome"/>
</dbReference>
<dbReference type="PANTHER" id="PTHR34107">
    <property type="entry name" value="SLL0198 PROTEIN-RELATED"/>
    <property type="match status" value="1"/>
</dbReference>
<protein>
    <submittedName>
        <fullName evidence="2">Uma2 family endonuclease</fullName>
    </submittedName>
</protein>
<feature type="domain" description="Putative restriction endonuclease" evidence="1">
    <location>
        <begin position="10"/>
        <end position="174"/>
    </location>
</feature>
<dbReference type="InterPro" id="IPR012296">
    <property type="entry name" value="Nuclease_put_TT1808"/>
</dbReference>
<dbReference type="RefSeq" id="WP_324670124.1">
    <property type="nucleotide sequence ID" value="NZ_CP141614.1"/>
</dbReference>
<dbReference type="EMBL" id="CP141614">
    <property type="protein sequence ID" value="WRP15717.1"/>
    <property type="molecule type" value="Genomic_DNA"/>
</dbReference>
<keyword evidence="2" id="KW-0255">Endonuclease</keyword>
<keyword evidence="3" id="KW-1185">Reference proteome</keyword>
<dbReference type="GO" id="GO:0004519">
    <property type="term" value="F:endonuclease activity"/>
    <property type="evidence" value="ECO:0007669"/>
    <property type="project" value="UniProtKB-KW"/>
</dbReference>
<dbReference type="Gene3D" id="3.90.1570.10">
    <property type="entry name" value="tt1808, chain A"/>
    <property type="match status" value="1"/>
</dbReference>
<accession>A0ABZ1BSC5</accession>
<dbReference type="InterPro" id="IPR011335">
    <property type="entry name" value="Restrct_endonuc-II-like"/>
</dbReference>
<evidence type="ECO:0000259" key="1">
    <source>
        <dbReference type="Pfam" id="PF05685"/>
    </source>
</evidence>
<evidence type="ECO:0000313" key="2">
    <source>
        <dbReference type="EMBL" id="WRP15717.1"/>
    </source>
</evidence>
<keyword evidence="2" id="KW-0378">Hydrolase</keyword>
<sequence length="181" mass="19782">MATRTLLTADDLLRLPKDGKRYELVKGELVEMAPPGCEHGEIAGRIAALLGSFVLRQGLGAVLVEAGFLLTKNPDTVRAPDVAFVAREHLPSPRPKGYHTVSPDVAVEILSPNDTFREVQERIEAWLSAGAKSVWLVDPDRRRVMVYAHPHRPQVFEAAETLADPAVPGFSVQVAELFPEG</sequence>
<reference evidence="3" key="1">
    <citation type="submission" date="2023-12" db="EMBL/GenBank/DDBJ databases">
        <title>Novel isolates from deep terrestrial aquifers shed light on the physiology and ecology of the class Limnochordia.</title>
        <authorList>
            <person name="Karnachuk O.V."/>
            <person name="Lukina A.P."/>
            <person name="Avakyan M.R."/>
            <person name="Kadnikov V."/>
            <person name="Begmatov S."/>
            <person name="Beletsky A.V."/>
            <person name="Mardanov A.V."/>
            <person name="Ravin N.V."/>
        </authorList>
    </citation>
    <scope>NUCLEOTIDE SEQUENCE [LARGE SCALE GENOMIC DNA]</scope>
    <source>
        <strain evidence="3">LN</strain>
    </source>
</reference>
<name>A0ABZ1BSC5_9FIRM</name>
<evidence type="ECO:0000313" key="3">
    <source>
        <dbReference type="Proteomes" id="UP001333102"/>
    </source>
</evidence>
<dbReference type="PANTHER" id="PTHR34107:SF4">
    <property type="entry name" value="SLL1222 PROTEIN"/>
    <property type="match status" value="1"/>
</dbReference>
<gene>
    <name evidence="2" type="ORF">VLY81_06075</name>
</gene>
<organism evidence="2 3">
    <name type="scientific">Geochorda subterranea</name>
    <dbReference type="NCBI Taxonomy" id="3109564"/>
    <lineage>
        <taxon>Bacteria</taxon>
        <taxon>Bacillati</taxon>
        <taxon>Bacillota</taxon>
        <taxon>Limnochordia</taxon>
        <taxon>Limnochordales</taxon>
        <taxon>Geochordaceae</taxon>
        <taxon>Geochorda</taxon>
    </lineage>
</organism>
<dbReference type="CDD" id="cd06260">
    <property type="entry name" value="DUF820-like"/>
    <property type="match status" value="1"/>
</dbReference>
<dbReference type="Pfam" id="PF05685">
    <property type="entry name" value="Uma2"/>
    <property type="match status" value="1"/>
</dbReference>
<dbReference type="SUPFAM" id="SSF52980">
    <property type="entry name" value="Restriction endonuclease-like"/>
    <property type="match status" value="1"/>
</dbReference>
<proteinExistence type="predicted"/>
<keyword evidence="2" id="KW-0540">Nuclease</keyword>